<feature type="compositionally biased region" description="Basic residues" evidence="1">
    <location>
        <begin position="141"/>
        <end position="167"/>
    </location>
</feature>
<accession>A0AAD6S215</accession>
<comment type="caution">
    <text evidence="2">The sequence shown here is derived from an EMBL/GenBank/DDBJ whole genome shotgun (WGS) entry which is preliminary data.</text>
</comment>
<evidence type="ECO:0000313" key="2">
    <source>
        <dbReference type="EMBL" id="KAJ7019588.1"/>
    </source>
</evidence>
<feature type="compositionally biased region" description="Gly residues" evidence="1">
    <location>
        <begin position="59"/>
        <end position="74"/>
    </location>
</feature>
<organism evidence="2 3">
    <name type="scientific">Mycena alexandri</name>
    <dbReference type="NCBI Taxonomy" id="1745969"/>
    <lineage>
        <taxon>Eukaryota</taxon>
        <taxon>Fungi</taxon>
        <taxon>Dikarya</taxon>
        <taxon>Basidiomycota</taxon>
        <taxon>Agaricomycotina</taxon>
        <taxon>Agaricomycetes</taxon>
        <taxon>Agaricomycetidae</taxon>
        <taxon>Agaricales</taxon>
        <taxon>Marasmiineae</taxon>
        <taxon>Mycenaceae</taxon>
        <taxon>Mycena</taxon>
    </lineage>
</organism>
<protein>
    <submittedName>
        <fullName evidence="2">Uncharacterized protein</fullName>
    </submittedName>
</protein>
<gene>
    <name evidence="2" type="ORF">C8F04DRAFT_1197571</name>
</gene>
<sequence length="437" mass="46776">MWSWPPRAIRSCVGAGLPEEDEGGGVGAGRERRKNGVGLSGRSSHVQPSKPKNPRSMRGRGGGALDLVGGVVGKGRGREGTYETGVGDKSGGKGARAARCKRENWEGNEAHSVQPRDVTLAVDIIPCLRGEPYDDGDKREKRARSARNGRPQKKHYARRHPPRRGRPRVCGARGAGQHGQHGQHAPSSPGPFPALLSASEGGGGCGDGCGYANCLQGLRCLKRGQKGDKRGTFYPFKNTERGGGVLWRCIGDTMGHHGGKGGHFTLLRTLSVEVVYLVVYRGHHEGNGGHFTLLRTLSVEVVYLVVYRGHHVGKGGQKCRWGIWRCIWWCTGDTMGVKGDRSIGRHSGRGTGGISLEACGALLYFVICPKTILLRLYQGIDDGLKAPVGALGLCTGYRVQGTAPTGAQESLLQCNKRVKTAKIDELCSGQNTSGIHQ</sequence>
<dbReference type="EMBL" id="JARJCM010000289">
    <property type="protein sequence ID" value="KAJ7019588.1"/>
    <property type="molecule type" value="Genomic_DNA"/>
</dbReference>
<name>A0AAD6S215_9AGAR</name>
<dbReference type="AlphaFoldDB" id="A0AAD6S215"/>
<keyword evidence="3" id="KW-1185">Reference proteome</keyword>
<dbReference type="Proteomes" id="UP001218188">
    <property type="component" value="Unassembled WGS sequence"/>
</dbReference>
<evidence type="ECO:0000313" key="3">
    <source>
        <dbReference type="Proteomes" id="UP001218188"/>
    </source>
</evidence>
<feature type="compositionally biased region" description="Basic and acidic residues" evidence="1">
    <location>
        <begin position="131"/>
        <end position="140"/>
    </location>
</feature>
<reference evidence="2" key="1">
    <citation type="submission" date="2023-03" db="EMBL/GenBank/DDBJ databases">
        <title>Massive genome expansion in bonnet fungi (Mycena s.s.) driven by repeated elements and novel gene families across ecological guilds.</title>
        <authorList>
            <consortium name="Lawrence Berkeley National Laboratory"/>
            <person name="Harder C.B."/>
            <person name="Miyauchi S."/>
            <person name="Viragh M."/>
            <person name="Kuo A."/>
            <person name="Thoen E."/>
            <person name="Andreopoulos B."/>
            <person name="Lu D."/>
            <person name="Skrede I."/>
            <person name="Drula E."/>
            <person name="Henrissat B."/>
            <person name="Morin E."/>
            <person name="Kohler A."/>
            <person name="Barry K."/>
            <person name="LaButti K."/>
            <person name="Morin E."/>
            <person name="Salamov A."/>
            <person name="Lipzen A."/>
            <person name="Mereny Z."/>
            <person name="Hegedus B."/>
            <person name="Baldrian P."/>
            <person name="Stursova M."/>
            <person name="Weitz H."/>
            <person name="Taylor A."/>
            <person name="Grigoriev I.V."/>
            <person name="Nagy L.G."/>
            <person name="Martin F."/>
            <person name="Kauserud H."/>
        </authorList>
    </citation>
    <scope>NUCLEOTIDE SEQUENCE</scope>
    <source>
        <strain evidence="2">CBHHK200</strain>
    </source>
</reference>
<proteinExistence type="predicted"/>
<feature type="region of interest" description="Disordered" evidence="1">
    <location>
        <begin position="1"/>
        <end position="97"/>
    </location>
</feature>
<feature type="region of interest" description="Disordered" evidence="1">
    <location>
        <begin position="129"/>
        <end position="195"/>
    </location>
</feature>
<evidence type="ECO:0000256" key="1">
    <source>
        <dbReference type="SAM" id="MobiDB-lite"/>
    </source>
</evidence>